<feature type="chain" id="PRO_5042981628" evidence="6">
    <location>
        <begin position="24"/>
        <end position="487"/>
    </location>
</feature>
<evidence type="ECO:0000256" key="1">
    <source>
        <dbReference type="ARBA" id="ARBA00004442"/>
    </source>
</evidence>
<keyword evidence="10" id="KW-1185">Reference proteome</keyword>
<evidence type="ECO:0000313" key="9">
    <source>
        <dbReference type="EMBL" id="MBT1698816.1"/>
    </source>
</evidence>
<dbReference type="AlphaFoldDB" id="A0AAP2DM54"/>
<evidence type="ECO:0000256" key="5">
    <source>
        <dbReference type="ARBA" id="ARBA00023237"/>
    </source>
</evidence>
<dbReference type="InterPro" id="IPR033985">
    <property type="entry name" value="SusD-like_N"/>
</dbReference>
<accession>A0AAP2DM54</accession>
<keyword evidence="4" id="KW-0472">Membrane</keyword>
<dbReference type="CDD" id="cd08977">
    <property type="entry name" value="SusD"/>
    <property type="match status" value="1"/>
</dbReference>
<dbReference type="Gene3D" id="1.25.40.390">
    <property type="match status" value="1"/>
</dbReference>
<evidence type="ECO:0000256" key="6">
    <source>
        <dbReference type="SAM" id="SignalP"/>
    </source>
</evidence>
<reference evidence="9 10" key="1">
    <citation type="submission" date="2021-05" db="EMBL/GenBank/DDBJ databases">
        <title>A Polyphasic approach of four new species of the genus Ohtaekwangia: Ohtaekwangia histidinii sp. nov., Ohtaekwangia cretensis sp. nov., Ohtaekwangia indiensis sp. nov., Ohtaekwangia reichenbachii sp. nov. from diverse environment.</title>
        <authorList>
            <person name="Octaviana S."/>
        </authorList>
    </citation>
    <scope>NUCLEOTIDE SEQUENCE [LARGE SCALE GENOMIC DNA]</scope>
    <source>
        <strain evidence="9 10">PWU4</strain>
    </source>
</reference>
<feature type="signal peptide" evidence="6">
    <location>
        <begin position="1"/>
        <end position="23"/>
    </location>
</feature>
<comment type="caution">
    <text evidence="9">The sequence shown here is derived from an EMBL/GenBank/DDBJ whole genome shotgun (WGS) entry which is preliminary data.</text>
</comment>
<protein>
    <submittedName>
        <fullName evidence="9">RagB/SusD family nutrient uptake outer membrane protein</fullName>
    </submittedName>
</protein>
<name>A0AAP2DM54_9BACT</name>
<dbReference type="Pfam" id="PF07980">
    <property type="entry name" value="SusD_RagB"/>
    <property type="match status" value="1"/>
</dbReference>
<keyword evidence="5" id="KW-0998">Cell outer membrane</keyword>
<dbReference type="Pfam" id="PF14322">
    <property type="entry name" value="SusD-like_3"/>
    <property type="match status" value="1"/>
</dbReference>
<gene>
    <name evidence="9" type="ORF">KK083_18125</name>
</gene>
<comment type="subcellular location">
    <subcellularLocation>
        <location evidence="1">Cell outer membrane</location>
    </subcellularLocation>
</comment>
<evidence type="ECO:0000313" key="10">
    <source>
        <dbReference type="Proteomes" id="UP001319200"/>
    </source>
</evidence>
<proteinExistence type="inferred from homology"/>
<comment type="similarity">
    <text evidence="2">Belongs to the SusD family.</text>
</comment>
<evidence type="ECO:0000259" key="7">
    <source>
        <dbReference type="Pfam" id="PF07980"/>
    </source>
</evidence>
<dbReference type="Proteomes" id="UP001319200">
    <property type="component" value="Unassembled WGS sequence"/>
</dbReference>
<keyword evidence="3 6" id="KW-0732">Signal</keyword>
<dbReference type="PROSITE" id="PS51257">
    <property type="entry name" value="PROKAR_LIPOPROTEIN"/>
    <property type="match status" value="1"/>
</dbReference>
<evidence type="ECO:0000256" key="2">
    <source>
        <dbReference type="ARBA" id="ARBA00006275"/>
    </source>
</evidence>
<dbReference type="EMBL" id="JAHESF010000018">
    <property type="protein sequence ID" value="MBT1698816.1"/>
    <property type="molecule type" value="Genomic_DNA"/>
</dbReference>
<dbReference type="InterPro" id="IPR012944">
    <property type="entry name" value="SusD_RagB_dom"/>
</dbReference>
<feature type="domain" description="SusD-like N-terminal" evidence="8">
    <location>
        <begin position="103"/>
        <end position="246"/>
    </location>
</feature>
<organism evidence="9 10">
    <name type="scientific">Chryseosolibacter histidini</name>
    <dbReference type="NCBI Taxonomy" id="2782349"/>
    <lineage>
        <taxon>Bacteria</taxon>
        <taxon>Pseudomonadati</taxon>
        <taxon>Bacteroidota</taxon>
        <taxon>Cytophagia</taxon>
        <taxon>Cytophagales</taxon>
        <taxon>Chryseotaleaceae</taxon>
        <taxon>Chryseosolibacter</taxon>
    </lineage>
</organism>
<evidence type="ECO:0000256" key="3">
    <source>
        <dbReference type="ARBA" id="ARBA00022729"/>
    </source>
</evidence>
<evidence type="ECO:0000259" key="8">
    <source>
        <dbReference type="Pfam" id="PF14322"/>
    </source>
</evidence>
<sequence>MKTKLYTSLGLSLVLSLSLSIVSCDSKLDIEPRASIESNRVFTNSSNLRAALFGAYSEVKGTFNGPQNGELYGGDFNIISELISADSNVHWGGTFGEYRQFENKRVITVNSRVTANWVRAYTAINVLNNVLANLTVADTPEDRAQIEGEAKCLRGMLYFELVRLWSKTWGLGTEATDPGVPLVLTPVNTVAEADALKTIGRSTVAAVYAQVINDLEQAQTLLTPFDKNGTNISAYAAAAMLSRVYLQQGNYPKAAEKADFVISSELFELSGEPLDAFNNTANSKEDIFAIQQSTLSNAGTSNGGVSTFYASLNGTGRGDMQVQEPHFHIYEPGDLRGFIQDDLNDAATITNVEDMFYIGVFSQNSGHIQTAKWGDANVNIQVIRLAEMYLTRAEANFEAGTAVGDAPVNDINVIRERAGLDPLAVVTRDEIRLERQRELAFEGFRLHDFRRWKFDINGLPFSSPSLILPIPEREREVYDIAQNEAYN</sequence>
<dbReference type="RefSeq" id="WP_254165652.1">
    <property type="nucleotide sequence ID" value="NZ_JAHESF010000018.1"/>
</dbReference>
<dbReference type="InterPro" id="IPR011990">
    <property type="entry name" value="TPR-like_helical_dom_sf"/>
</dbReference>
<dbReference type="GO" id="GO:0009279">
    <property type="term" value="C:cell outer membrane"/>
    <property type="evidence" value="ECO:0007669"/>
    <property type="project" value="UniProtKB-SubCell"/>
</dbReference>
<dbReference type="SUPFAM" id="SSF48452">
    <property type="entry name" value="TPR-like"/>
    <property type="match status" value="1"/>
</dbReference>
<feature type="domain" description="RagB/SusD" evidence="7">
    <location>
        <begin position="331"/>
        <end position="453"/>
    </location>
</feature>
<evidence type="ECO:0000256" key="4">
    <source>
        <dbReference type="ARBA" id="ARBA00023136"/>
    </source>
</evidence>